<dbReference type="EMBL" id="CM044707">
    <property type="protein sequence ID" value="KAI5652991.1"/>
    <property type="molecule type" value="Genomic_DNA"/>
</dbReference>
<gene>
    <name evidence="1" type="ORF">M9H77_30178</name>
</gene>
<evidence type="ECO:0000313" key="2">
    <source>
        <dbReference type="Proteomes" id="UP001060085"/>
    </source>
</evidence>
<reference evidence="2" key="1">
    <citation type="journal article" date="2023" name="Nat. Plants">
        <title>Single-cell RNA sequencing provides a high-resolution roadmap for understanding the multicellular compartmentation of specialized metabolism.</title>
        <authorList>
            <person name="Sun S."/>
            <person name="Shen X."/>
            <person name="Li Y."/>
            <person name="Li Y."/>
            <person name="Wang S."/>
            <person name="Li R."/>
            <person name="Zhang H."/>
            <person name="Shen G."/>
            <person name="Guo B."/>
            <person name="Wei J."/>
            <person name="Xu J."/>
            <person name="St-Pierre B."/>
            <person name="Chen S."/>
            <person name="Sun C."/>
        </authorList>
    </citation>
    <scope>NUCLEOTIDE SEQUENCE [LARGE SCALE GENOMIC DNA]</scope>
</reference>
<keyword evidence="2" id="KW-1185">Reference proteome</keyword>
<proteinExistence type="predicted"/>
<protein>
    <submittedName>
        <fullName evidence="1">Uncharacterized protein</fullName>
    </submittedName>
</protein>
<dbReference type="Proteomes" id="UP001060085">
    <property type="component" value="Linkage Group LG07"/>
</dbReference>
<name>A0ACB9ZWW7_CATRO</name>
<organism evidence="1 2">
    <name type="scientific">Catharanthus roseus</name>
    <name type="common">Madagascar periwinkle</name>
    <name type="synonym">Vinca rosea</name>
    <dbReference type="NCBI Taxonomy" id="4058"/>
    <lineage>
        <taxon>Eukaryota</taxon>
        <taxon>Viridiplantae</taxon>
        <taxon>Streptophyta</taxon>
        <taxon>Embryophyta</taxon>
        <taxon>Tracheophyta</taxon>
        <taxon>Spermatophyta</taxon>
        <taxon>Magnoliopsida</taxon>
        <taxon>eudicotyledons</taxon>
        <taxon>Gunneridae</taxon>
        <taxon>Pentapetalae</taxon>
        <taxon>asterids</taxon>
        <taxon>lamiids</taxon>
        <taxon>Gentianales</taxon>
        <taxon>Apocynaceae</taxon>
        <taxon>Rauvolfioideae</taxon>
        <taxon>Vinceae</taxon>
        <taxon>Catharanthinae</taxon>
        <taxon>Catharanthus</taxon>
    </lineage>
</organism>
<sequence>MNWKAQRILRKFFEDTRNQFERFEGQTTLIIEEIQNRSGKAKTKPTGDESIEPSEESDCKRQEGLKTIKVNMEDDLHHVQQALKGLEQQLSCLAKGVMDLRREEEAILEQSSRRNLGGYPMHNNQLGYGNFSSHGRSYELNSYECCESNRLETRNVHNCRTYNRVPRNEVRNERNYVNVNMEGRFHKRRGDYERYNDSYNYGGYSCGRSSQTLGTTLRPLSYNNLKLPLLWDTCSPYDYEA</sequence>
<accession>A0ACB9ZWW7</accession>
<evidence type="ECO:0000313" key="1">
    <source>
        <dbReference type="EMBL" id="KAI5652991.1"/>
    </source>
</evidence>
<comment type="caution">
    <text evidence="1">The sequence shown here is derived from an EMBL/GenBank/DDBJ whole genome shotgun (WGS) entry which is preliminary data.</text>
</comment>